<dbReference type="NCBIfam" id="NF041518">
    <property type="entry name" value="choice_anch_Q"/>
    <property type="match status" value="1"/>
</dbReference>
<organism evidence="4 5">
    <name type="scientific">Haliangium ochraceum (strain DSM 14365 / JCM 11303 / SMP-2)</name>
    <dbReference type="NCBI Taxonomy" id="502025"/>
    <lineage>
        <taxon>Bacteria</taxon>
        <taxon>Pseudomonadati</taxon>
        <taxon>Myxococcota</taxon>
        <taxon>Polyangia</taxon>
        <taxon>Haliangiales</taxon>
        <taxon>Kofleriaceae</taxon>
        <taxon>Haliangium</taxon>
    </lineage>
</organism>
<feature type="compositionally biased region" description="Basic and acidic residues" evidence="1">
    <location>
        <begin position="563"/>
        <end position="572"/>
    </location>
</feature>
<feature type="compositionally biased region" description="Pro residues" evidence="1">
    <location>
        <begin position="543"/>
        <end position="559"/>
    </location>
</feature>
<dbReference type="Pfam" id="PF13229">
    <property type="entry name" value="Beta_helix"/>
    <property type="match status" value="1"/>
</dbReference>
<dbReference type="PANTHER" id="PTHR11319:SF35">
    <property type="entry name" value="OUTER MEMBRANE PROTEIN PMPC-RELATED"/>
    <property type="match status" value="1"/>
</dbReference>
<dbReference type="OrthoDB" id="4817471at2"/>
<dbReference type="Gene3D" id="2.160.20.10">
    <property type="entry name" value="Single-stranded right-handed beta-helix, Pectin lyase-like"/>
    <property type="match status" value="1"/>
</dbReference>
<dbReference type="RefSeq" id="WP_012827404.1">
    <property type="nucleotide sequence ID" value="NC_013440.1"/>
</dbReference>
<protein>
    <submittedName>
        <fullName evidence="4">Polymorphic outer membrane protein</fullName>
    </submittedName>
</protein>
<evidence type="ECO:0000256" key="2">
    <source>
        <dbReference type="SAM" id="SignalP"/>
    </source>
</evidence>
<dbReference type="InterPro" id="IPR012334">
    <property type="entry name" value="Pectin_lyas_fold"/>
</dbReference>
<keyword evidence="5" id="KW-1185">Reference proteome</keyword>
<feature type="domain" description="Right handed beta helix" evidence="3">
    <location>
        <begin position="268"/>
        <end position="412"/>
    </location>
</feature>
<evidence type="ECO:0000256" key="1">
    <source>
        <dbReference type="SAM" id="MobiDB-lite"/>
    </source>
</evidence>
<dbReference type="AlphaFoldDB" id="D0LHW7"/>
<dbReference type="InterPro" id="IPR011050">
    <property type="entry name" value="Pectin_lyase_fold/virulence"/>
</dbReference>
<dbReference type="HOGENOM" id="CLU_021408_1_0_7"/>
<dbReference type="SUPFAM" id="SSF51126">
    <property type="entry name" value="Pectin lyase-like"/>
    <property type="match status" value="1"/>
</dbReference>
<keyword evidence="2" id="KW-0732">Signal</keyword>
<dbReference type="InterPro" id="IPR039448">
    <property type="entry name" value="Beta_helix"/>
</dbReference>
<proteinExistence type="predicted"/>
<gene>
    <name evidence="4" type="ordered locus">Hoch_2253</name>
</gene>
<feature type="chain" id="PRO_5003011365" evidence="2">
    <location>
        <begin position="18"/>
        <end position="572"/>
    </location>
</feature>
<dbReference type="EMBL" id="CP001804">
    <property type="protein sequence ID" value="ACY14796.1"/>
    <property type="molecule type" value="Genomic_DNA"/>
</dbReference>
<reference evidence="4 5" key="1">
    <citation type="journal article" date="2010" name="Stand. Genomic Sci.">
        <title>Complete genome sequence of Haliangium ochraceum type strain (SMP-2).</title>
        <authorList>
            <consortium name="US DOE Joint Genome Institute (JGI-PGF)"/>
            <person name="Ivanova N."/>
            <person name="Daum C."/>
            <person name="Lang E."/>
            <person name="Abt B."/>
            <person name="Kopitz M."/>
            <person name="Saunders E."/>
            <person name="Lapidus A."/>
            <person name="Lucas S."/>
            <person name="Glavina Del Rio T."/>
            <person name="Nolan M."/>
            <person name="Tice H."/>
            <person name="Copeland A."/>
            <person name="Cheng J.F."/>
            <person name="Chen F."/>
            <person name="Bruce D."/>
            <person name="Goodwin L."/>
            <person name="Pitluck S."/>
            <person name="Mavromatis K."/>
            <person name="Pati A."/>
            <person name="Mikhailova N."/>
            <person name="Chen A."/>
            <person name="Palaniappan K."/>
            <person name="Land M."/>
            <person name="Hauser L."/>
            <person name="Chang Y.J."/>
            <person name="Jeffries C.D."/>
            <person name="Detter J.C."/>
            <person name="Brettin T."/>
            <person name="Rohde M."/>
            <person name="Goker M."/>
            <person name="Bristow J."/>
            <person name="Markowitz V."/>
            <person name="Eisen J.A."/>
            <person name="Hugenholtz P."/>
            <person name="Kyrpides N.C."/>
            <person name="Klenk H.P."/>
        </authorList>
    </citation>
    <scope>NUCLEOTIDE SEQUENCE [LARGE SCALE GENOMIC DNA]</scope>
    <source>
        <strain evidence="5">DSM 14365 / CIP 107738 / JCM 11303 / AJ 13395 / SMP-2</strain>
    </source>
</reference>
<dbReference type="InterPro" id="IPR059226">
    <property type="entry name" value="Choice_anch_Q_dom"/>
</dbReference>
<dbReference type="KEGG" id="hoh:Hoch_2253"/>
<feature type="region of interest" description="Disordered" evidence="1">
    <location>
        <begin position="538"/>
        <end position="572"/>
    </location>
</feature>
<dbReference type="InterPro" id="IPR006626">
    <property type="entry name" value="PbH1"/>
</dbReference>
<feature type="signal peptide" evidence="2">
    <location>
        <begin position="1"/>
        <end position="17"/>
    </location>
</feature>
<dbReference type="eggNOG" id="COG2931">
    <property type="taxonomic scope" value="Bacteria"/>
</dbReference>
<dbReference type="Proteomes" id="UP000001880">
    <property type="component" value="Chromosome"/>
</dbReference>
<dbReference type="PANTHER" id="PTHR11319">
    <property type="entry name" value="G PROTEIN-COUPLED RECEPTOR-RELATED"/>
    <property type="match status" value="1"/>
</dbReference>
<sequence length="572" mass="57496">MHCCTRAWAPLALGCLAAALSVTCRRTPEPGDFVHLDGGRPVPRDAAVGDADAGMDMDMGAVCASPIAPVEDLGDAVVVGTGSPASCTESALAEALTRGGLVRFDCGAGPQVVELSGELRITGDTVIDGDKRVTLRGSGNHRLFVVAAGAGEPAPRLSLQRLTLAGGAAEDAGGAILCRGCELAIVDSAFLDHSAGEDGPEAARESAGGAIFVQGGSATIVGTSFAGNRARNGGAIAVVDGSLRLINSAVRQNQATGFDDEPGVGGSGGGVLVDGSGSQAVLCGVEVRGNRARSHGGGVFVFDRDQSGAFTLERSQVIDNHIEDNSPSKAGGLYLEGMAVTIADSTVAGNSSVSDGGMYLGTGARVELRNCTISDNTATRSLAGGISIAPGVTGEIRNCTLAGNRAPGERAFAGAIFGGDGVRLANSIIWGSVVGNEYEPISCERPLIEGGGNLQWPIERAGAGAGSDADDAPCSAEVGFADAVLGQLDDNGGPTLTRLPASGSPAIGLGRDCPSDDQRGLLRPSACTSGALEAEPVGVIVPGPKPQPRPRSLPVPIPIADPAAERARTRVR</sequence>
<accession>D0LHW7</accession>
<evidence type="ECO:0000313" key="5">
    <source>
        <dbReference type="Proteomes" id="UP000001880"/>
    </source>
</evidence>
<evidence type="ECO:0000259" key="3">
    <source>
        <dbReference type="Pfam" id="PF13229"/>
    </source>
</evidence>
<dbReference type="STRING" id="502025.Hoch_2253"/>
<evidence type="ECO:0000313" key="4">
    <source>
        <dbReference type="EMBL" id="ACY14796.1"/>
    </source>
</evidence>
<name>D0LHW7_HALO1</name>
<dbReference type="SMART" id="SM00710">
    <property type="entry name" value="PbH1"/>
    <property type="match status" value="6"/>
</dbReference>